<gene>
    <name evidence="4" type="ORF">KGM_201998A</name>
</gene>
<dbReference type="PROSITE" id="PS50821">
    <property type="entry name" value="PAZ"/>
    <property type="match status" value="1"/>
</dbReference>
<protein>
    <submittedName>
        <fullName evidence="4">Argonaute 2</fullName>
    </submittedName>
</protein>
<feature type="compositionally biased region" description="Low complexity" evidence="1">
    <location>
        <begin position="19"/>
        <end position="29"/>
    </location>
</feature>
<dbReference type="InterPro" id="IPR012337">
    <property type="entry name" value="RNaseH-like_sf"/>
</dbReference>
<evidence type="ECO:0000259" key="3">
    <source>
        <dbReference type="PROSITE" id="PS50822"/>
    </source>
</evidence>
<name>A0A212FGE2_DANPL</name>
<dbReference type="InterPro" id="IPR003165">
    <property type="entry name" value="Piwi"/>
</dbReference>
<accession>A0A212FGE2</accession>
<dbReference type="InterPro" id="IPR003100">
    <property type="entry name" value="PAZ_dom"/>
</dbReference>
<dbReference type="InterPro" id="IPR014811">
    <property type="entry name" value="ArgoL1"/>
</dbReference>
<feature type="region of interest" description="Disordered" evidence="1">
    <location>
        <begin position="1"/>
        <end position="96"/>
    </location>
</feature>
<feature type="compositionally biased region" description="Basic and acidic residues" evidence="1">
    <location>
        <begin position="9"/>
        <end position="18"/>
    </location>
</feature>
<dbReference type="Pfam" id="PF08699">
    <property type="entry name" value="ArgoL1"/>
    <property type="match status" value="1"/>
</dbReference>
<dbReference type="Pfam" id="PF02170">
    <property type="entry name" value="PAZ"/>
    <property type="match status" value="1"/>
</dbReference>
<keyword evidence="5" id="KW-1185">Reference proteome</keyword>
<dbReference type="InterPro" id="IPR036085">
    <property type="entry name" value="PAZ_dom_sf"/>
</dbReference>
<dbReference type="SUPFAM" id="SSF53098">
    <property type="entry name" value="Ribonuclease H-like"/>
    <property type="match status" value="1"/>
</dbReference>
<dbReference type="EMBL" id="AGBW02008689">
    <property type="protein sequence ID" value="OWR52773.1"/>
    <property type="molecule type" value="Genomic_DNA"/>
</dbReference>
<organism evidence="4 5">
    <name type="scientific">Danaus plexippus plexippus</name>
    <dbReference type="NCBI Taxonomy" id="278856"/>
    <lineage>
        <taxon>Eukaryota</taxon>
        <taxon>Metazoa</taxon>
        <taxon>Ecdysozoa</taxon>
        <taxon>Arthropoda</taxon>
        <taxon>Hexapoda</taxon>
        <taxon>Insecta</taxon>
        <taxon>Pterygota</taxon>
        <taxon>Neoptera</taxon>
        <taxon>Endopterygota</taxon>
        <taxon>Lepidoptera</taxon>
        <taxon>Glossata</taxon>
        <taxon>Ditrysia</taxon>
        <taxon>Papilionoidea</taxon>
        <taxon>Nymphalidae</taxon>
        <taxon>Danainae</taxon>
        <taxon>Danaini</taxon>
        <taxon>Danaina</taxon>
        <taxon>Danaus</taxon>
        <taxon>Danaus</taxon>
    </lineage>
</organism>
<dbReference type="GO" id="GO:0003723">
    <property type="term" value="F:RNA binding"/>
    <property type="evidence" value="ECO:0007669"/>
    <property type="project" value="InterPro"/>
</dbReference>
<dbReference type="eggNOG" id="KOG1041">
    <property type="taxonomic scope" value="Eukaryota"/>
</dbReference>
<feature type="compositionally biased region" description="Low complexity" evidence="1">
    <location>
        <begin position="193"/>
        <end position="291"/>
    </location>
</feature>
<dbReference type="KEGG" id="dpl:KGM_201998A"/>
<feature type="compositionally biased region" description="Basic and acidic residues" evidence="1">
    <location>
        <begin position="61"/>
        <end position="70"/>
    </location>
</feature>
<dbReference type="SMART" id="SM00949">
    <property type="entry name" value="PAZ"/>
    <property type="match status" value="1"/>
</dbReference>
<feature type="compositionally biased region" description="Basic residues" evidence="1">
    <location>
        <begin position="81"/>
        <end position="90"/>
    </location>
</feature>
<dbReference type="Pfam" id="PF16486">
    <property type="entry name" value="ArgoN"/>
    <property type="match status" value="1"/>
</dbReference>
<dbReference type="SMART" id="SM01163">
    <property type="entry name" value="DUF1785"/>
    <property type="match status" value="1"/>
</dbReference>
<dbReference type="InterPro" id="IPR032474">
    <property type="entry name" value="Argonaute_N"/>
</dbReference>
<evidence type="ECO:0000259" key="2">
    <source>
        <dbReference type="PROSITE" id="PS50821"/>
    </source>
</evidence>
<comment type="caution">
    <text evidence="4">The sequence shown here is derived from an EMBL/GenBank/DDBJ whole genome shotgun (WGS) entry which is preliminary data.</text>
</comment>
<feature type="region of interest" description="Disordered" evidence="1">
    <location>
        <begin position="108"/>
        <end position="291"/>
    </location>
</feature>
<evidence type="ECO:0000313" key="5">
    <source>
        <dbReference type="Proteomes" id="UP000007151"/>
    </source>
</evidence>
<dbReference type="Pfam" id="PF16488">
    <property type="entry name" value="ArgoL2"/>
    <property type="match status" value="1"/>
</dbReference>
<feature type="domain" description="Piwi" evidence="3">
    <location>
        <begin position="778"/>
        <end position="869"/>
    </location>
</feature>
<dbReference type="Gene3D" id="3.40.50.2300">
    <property type="match status" value="1"/>
</dbReference>
<dbReference type="GO" id="GO:0034587">
    <property type="term" value="P:piRNA processing"/>
    <property type="evidence" value="ECO:0007669"/>
    <property type="project" value="UniProtKB-ARBA"/>
</dbReference>
<reference evidence="4 5" key="1">
    <citation type="journal article" date="2011" name="Cell">
        <title>The monarch butterfly genome yields insights into long-distance migration.</title>
        <authorList>
            <person name="Zhan S."/>
            <person name="Merlin C."/>
            <person name="Boore J.L."/>
            <person name="Reppert S.M."/>
        </authorList>
    </citation>
    <scope>NUCLEOTIDE SEQUENCE [LARGE SCALE GENOMIC DNA]</scope>
    <source>
        <strain evidence="4">F-2</strain>
    </source>
</reference>
<dbReference type="Proteomes" id="UP000007151">
    <property type="component" value="Unassembled WGS sequence"/>
</dbReference>
<dbReference type="SUPFAM" id="SSF101690">
    <property type="entry name" value="PAZ domain"/>
    <property type="match status" value="1"/>
</dbReference>
<proteinExistence type="predicted"/>
<dbReference type="InParanoid" id="A0A212FGE2"/>
<dbReference type="STRING" id="278856.A0A212FGE2"/>
<dbReference type="Pfam" id="PF02171">
    <property type="entry name" value="Piwi"/>
    <property type="match status" value="1"/>
</dbReference>
<evidence type="ECO:0000313" key="4">
    <source>
        <dbReference type="EMBL" id="OWR52773.1"/>
    </source>
</evidence>
<dbReference type="CDD" id="cd02846">
    <property type="entry name" value="PAZ_argonaute_like"/>
    <property type="match status" value="1"/>
</dbReference>
<dbReference type="PROSITE" id="PS50822">
    <property type="entry name" value="PIWI"/>
    <property type="match status" value="1"/>
</dbReference>
<feature type="non-terminal residue" evidence="4">
    <location>
        <position position="869"/>
    </location>
</feature>
<evidence type="ECO:0000256" key="1">
    <source>
        <dbReference type="SAM" id="MobiDB-lite"/>
    </source>
</evidence>
<dbReference type="PANTHER" id="PTHR22891">
    <property type="entry name" value="EUKARYOTIC TRANSLATION INITIATION FACTOR 2C"/>
    <property type="match status" value="1"/>
</dbReference>
<dbReference type="InterPro" id="IPR032472">
    <property type="entry name" value="ArgoL2"/>
</dbReference>
<feature type="compositionally biased region" description="Polar residues" evidence="1">
    <location>
        <begin position="153"/>
        <end position="162"/>
    </location>
</feature>
<sequence>MGRGGKKKNAQEVEKKLSGESSQSQPSTSIATVAVEQKQEVGTEQVTPTLEEKAVSAQAEQPKDDSKEETIGLGLDLGEGKKRRPRKKKSTTVAQMLSEDIAQKNISLQQETQSHITPTAVTTQPSTSPALGSTSQFPGLGRGRGRGRGWGVPQQTPLQSKGLQFAEQQYPGQQQYDAQSYPGQQHPGQEQYGAQSHPGQQHPGQQQYGAQSHPGQQHPPGQQQYGVQSHPGQQHPGQQQYGAQSHPGQQHPGQQQYGAQSRPRQQQSSQMQQSRSSSIASIASSSSSGALSRYKIPARIEGRSVRSTNIKVLTNYLEMKIKDVKVHRYDISVKPDKPKKIAQKAFAVVKQQYFPKSVIAFDQRKNCYTLAPLWKGPDERVSYDVEVIDDNKVKMPFEVSLKVTGVIDLGRILNHIKTGDSSLNTPSEAIQAIDVILQQGTLENYVKVGRQFFKRPQNPIDLGFGLEMWTGLFQSAIFTWRPFINIDVAHKGFPRTQSVLQAYMNDFKLNPNQCLEQQRGYNVELFRQYLKGLKVKAFVGGDSSGKVREYIVNDVQDPPSKLTFEMTDASGKTKRMSVANYFLTEKKLRLQYPNLNCLWVGPKNKNIFYPMELLQVSYGQALNKQLNEKQLQTMVREAATPPNERLKKIKEVIHNMNYPANPIFKHFKLEIEKDFFKVDAKILQAPKLDVGAGRGVVPRNGSWQANRFLKPSALESWGLIVVDADPNACRCEEFMQNINRIGKQMGMTVNAPKYYNFNVKPFDLKRTLYAASEKGVNFLFIIVGGRDKNCYHKVKQIAELEVGLLTQCIKEFTAKAKMSDQTIRNILLKVNSKLMGVNQALDASSIPRCISEGGVMLVGADVTHPSPDQ</sequence>
<feature type="domain" description="PAZ" evidence="2">
    <location>
        <begin position="499"/>
        <end position="618"/>
    </location>
</feature>
<feature type="compositionally biased region" description="Polar residues" evidence="1">
    <location>
        <begin position="108"/>
        <end position="137"/>
    </location>
</feature>
<dbReference type="AlphaFoldDB" id="A0A212FGE2"/>
<feature type="compositionally biased region" description="Low complexity" evidence="1">
    <location>
        <begin position="164"/>
        <end position="179"/>
    </location>
</feature>
<dbReference type="Gene3D" id="2.170.260.10">
    <property type="entry name" value="paz domain"/>
    <property type="match status" value="1"/>
</dbReference>